<dbReference type="EMBL" id="FLRD01000466">
    <property type="protein sequence ID" value="SBT53980.1"/>
    <property type="molecule type" value="Genomic_DNA"/>
</dbReference>
<keyword evidence="2" id="KW-1185">Reference proteome</keyword>
<accession>A0A1A9ACQ1</accession>
<dbReference type="AlphaFoldDB" id="A0A1A9ACQ1"/>
<dbReference type="Proteomes" id="UP000078555">
    <property type="component" value="Unassembled WGS sequence"/>
</dbReference>
<evidence type="ECO:0000313" key="2">
    <source>
        <dbReference type="Proteomes" id="UP000078555"/>
    </source>
</evidence>
<evidence type="ECO:0000313" key="1">
    <source>
        <dbReference type="EMBL" id="SBT53980.1"/>
    </source>
</evidence>
<organism evidence="1 2">
    <name type="scientific">Plasmodium ovale wallikeri</name>
    <dbReference type="NCBI Taxonomy" id="864142"/>
    <lineage>
        <taxon>Eukaryota</taxon>
        <taxon>Sar</taxon>
        <taxon>Alveolata</taxon>
        <taxon>Apicomplexa</taxon>
        <taxon>Aconoidasida</taxon>
        <taxon>Haemosporida</taxon>
        <taxon>Plasmodiidae</taxon>
        <taxon>Plasmodium</taxon>
        <taxon>Plasmodium (Plasmodium)</taxon>
    </lineage>
</organism>
<protein>
    <submittedName>
        <fullName evidence="1">Uncharacterized protein</fullName>
    </submittedName>
</protein>
<gene>
    <name evidence="1" type="ORF">POVWA1_065270</name>
</gene>
<proteinExistence type="predicted"/>
<sequence>MFACLALSYCIGQISHHMKEGEFDKIKVCLRKWKTDQMLNSGACIKPLFFFFFFFVILSSHFPVNNSNNAEEKKNWPEGNLSKLNVGHLKKKKKPFIKNEWLQIE</sequence>
<name>A0A1A9ACQ1_PLAOA</name>
<reference evidence="2" key="1">
    <citation type="submission" date="2016-05" db="EMBL/GenBank/DDBJ databases">
        <authorList>
            <person name="Naeem R."/>
        </authorList>
    </citation>
    <scope>NUCLEOTIDE SEQUENCE [LARGE SCALE GENOMIC DNA]</scope>
</reference>